<proteinExistence type="predicted"/>
<dbReference type="PANTHER" id="PTHR42085:SF8">
    <property type="entry name" value="F-BOX DOMAIN-CONTAINING PROTEIN"/>
    <property type="match status" value="1"/>
</dbReference>
<gene>
    <name evidence="2" type="ORF">OEA41_002984</name>
</gene>
<organism evidence="2 3">
    <name type="scientific">Lepraria neglecta</name>
    <dbReference type="NCBI Taxonomy" id="209136"/>
    <lineage>
        <taxon>Eukaryota</taxon>
        <taxon>Fungi</taxon>
        <taxon>Dikarya</taxon>
        <taxon>Ascomycota</taxon>
        <taxon>Pezizomycotina</taxon>
        <taxon>Lecanoromycetes</taxon>
        <taxon>OSLEUM clade</taxon>
        <taxon>Lecanoromycetidae</taxon>
        <taxon>Lecanorales</taxon>
        <taxon>Lecanorineae</taxon>
        <taxon>Stereocaulaceae</taxon>
        <taxon>Lepraria</taxon>
    </lineage>
</organism>
<evidence type="ECO:0000259" key="1">
    <source>
        <dbReference type="Pfam" id="PF24864"/>
    </source>
</evidence>
<name>A0AAD9Z3H0_9LECA</name>
<comment type="caution">
    <text evidence="2">The sequence shown here is derived from an EMBL/GenBank/DDBJ whole genome shotgun (WGS) entry which is preliminary data.</text>
</comment>
<accession>A0AAD9Z3H0</accession>
<dbReference type="InterPro" id="IPR056632">
    <property type="entry name" value="DUF7730"/>
</dbReference>
<dbReference type="Proteomes" id="UP001276659">
    <property type="component" value="Unassembled WGS sequence"/>
</dbReference>
<dbReference type="AlphaFoldDB" id="A0AAD9Z3H0"/>
<feature type="domain" description="DUF7730" evidence="1">
    <location>
        <begin position="13"/>
        <end position="139"/>
    </location>
</feature>
<evidence type="ECO:0000313" key="3">
    <source>
        <dbReference type="Proteomes" id="UP001276659"/>
    </source>
</evidence>
<keyword evidence="3" id="KW-1185">Reference proteome</keyword>
<dbReference type="PANTHER" id="PTHR42085">
    <property type="entry name" value="F-BOX DOMAIN-CONTAINING PROTEIN"/>
    <property type="match status" value="1"/>
</dbReference>
<reference evidence="2" key="1">
    <citation type="submission" date="2022-11" db="EMBL/GenBank/DDBJ databases">
        <title>Chromosomal genome sequence assembly and mating type (MAT) locus characterization of the leprose asexual lichenized fungus Lepraria neglecta (Nyl.) Erichsen.</title>
        <authorList>
            <person name="Allen J.L."/>
            <person name="Pfeffer B."/>
        </authorList>
    </citation>
    <scope>NUCLEOTIDE SEQUENCE</scope>
    <source>
        <strain evidence="2">Allen 5258</strain>
    </source>
</reference>
<dbReference type="EMBL" id="JASNWA010000008">
    <property type="protein sequence ID" value="KAK3170900.1"/>
    <property type="molecule type" value="Genomic_DNA"/>
</dbReference>
<evidence type="ECO:0000313" key="2">
    <source>
        <dbReference type="EMBL" id="KAK3170900.1"/>
    </source>
</evidence>
<protein>
    <recommendedName>
        <fullName evidence="1">DUF7730 domain-containing protein</fullName>
    </recommendedName>
</protein>
<dbReference type="Pfam" id="PF24864">
    <property type="entry name" value="DUF7730"/>
    <property type="match status" value="1"/>
</dbReference>
<dbReference type="InterPro" id="IPR038883">
    <property type="entry name" value="AN11006-like"/>
</dbReference>
<sequence>MPRNRPSSPVSKSTSIHFLSFPLEIRLMIYEHLLHSASDIPIRSDHFKHNRRTLTTLLSPTIYKICRFCDRPFKTASSYTSHRYLGCRATKPENGGFLWQSSNQGPGLTPGIIATCRIIHAEASPILYRSNKLRFEDPAGLNCWRWSTDTRLAAFLQRLSILFPLGYRTSEDIEAPTDRNGWWKYLEKSRFSLAQDFPHLKGVTVTLDRRLALATAKTVTLNLKKFRECMYRLDWIQVIGLNDESLLGVLHPIVERLDDKKGEKGVQVKIEEHENFVGWKNATIWWGEPNSEAPCAIPEFTGDRSYRRRLFRIVDGYHVSYTTGESFIADETRPLAERLEDERRNADGGIY</sequence>